<evidence type="ECO:0000313" key="2">
    <source>
        <dbReference type="EMBL" id="MDT0596228.1"/>
    </source>
</evidence>
<dbReference type="EMBL" id="JAVRHX010000005">
    <property type="protein sequence ID" value="MDT0596228.1"/>
    <property type="molecule type" value="Genomic_DNA"/>
</dbReference>
<comment type="caution">
    <text evidence="2">The sequence shown here is derived from an EMBL/GenBank/DDBJ whole genome shotgun (WGS) entry which is preliminary data.</text>
</comment>
<gene>
    <name evidence="2" type="ORF">RM552_15340</name>
</gene>
<dbReference type="RefSeq" id="WP_311369747.1">
    <property type="nucleotide sequence ID" value="NZ_JAVRHX010000005.1"/>
</dbReference>
<dbReference type="Pfam" id="PF03831">
    <property type="entry name" value="YjdM"/>
    <property type="match status" value="1"/>
</dbReference>
<dbReference type="InterPro" id="IPR013991">
    <property type="entry name" value="PhnaA_N_proteobac"/>
</dbReference>
<dbReference type="SUPFAM" id="SSF82057">
    <property type="entry name" value="Prokaryotic SH3-related domain"/>
    <property type="match status" value="1"/>
</dbReference>
<protein>
    <submittedName>
        <fullName evidence="2">PhnA domain-containing protein</fullName>
    </submittedName>
</protein>
<proteinExistence type="predicted"/>
<sequence>MSIQSLLLTRSDGNCELCQSAPSENMFLVPESTQTDLNSHLHLCNSCLQNIERGPQHDMQYWRFLSVSIWSTLAPAQVMSYRLLHQCAAESWAQDLLDIAYLEEDLQQWADAGLSELKEATLDANGVSLKAGDAVTIIKDLDVKGANFTAKRGTAVRNIGLSENPLHIEGKVNGQRIVLIAAYTKKN</sequence>
<dbReference type="InterPro" id="IPR013988">
    <property type="entry name" value="YjdM_C"/>
</dbReference>
<dbReference type="Gene3D" id="2.30.30.40">
    <property type="entry name" value="SH3 Domains"/>
    <property type="match status" value="1"/>
</dbReference>
<dbReference type="Proteomes" id="UP001253545">
    <property type="component" value="Unassembled WGS sequence"/>
</dbReference>
<dbReference type="SMART" id="SM00782">
    <property type="entry name" value="PhnA_Zn_Ribbon"/>
    <property type="match status" value="1"/>
</dbReference>
<reference evidence="2 3" key="1">
    <citation type="submission" date="2023-09" db="EMBL/GenBank/DDBJ databases">
        <authorList>
            <person name="Rey-Velasco X."/>
        </authorList>
    </citation>
    <scope>NUCLEOTIDE SEQUENCE [LARGE SCALE GENOMIC DNA]</scope>
    <source>
        <strain evidence="2 3">P117</strain>
    </source>
</reference>
<name>A0ABU2ZW37_9ALTE</name>
<evidence type="ECO:0000313" key="3">
    <source>
        <dbReference type="Proteomes" id="UP001253545"/>
    </source>
</evidence>
<accession>A0ABU2ZW37</accession>
<organism evidence="2 3">
    <name type="scientific">Glaciecola petra</name>
    <dbReference type="NCBI Taxonomy" id="3075602"/>
    <lineage>
        <taxon>Bacteria</taxon>
        <taxon>Pseudomonadati</taxon>
        <taxon>Pseudomonadota</taxon>
        <taxon>Gammaproteobacteria</taxon>
        <taxon>Alteromonadales</taxon>
        <taxon>Alteromonadaceae</taxon>
        <taxon>Glaciecola</taxon>
    </lineage>
</organism>
<feature type="domain" description="PhnA protein N-terminal proteobacterial" evidence="1">
    <location>
        <begin position="6"/>
        <end position="52"/>
    </location>
</feature>
<keyword evidence="3" id="KW-1185">Reference proteome</keyword>
<evidence type="ECO:0000259" key="1">
    <source>
        <dbReference type="SMART" id="SM00782"/>
    </source>
</evidence>